<keyword evidence="3" id="KW-0418">Kinase</keyword>
<keyword evidence="2" id="KW-0547">Nucleotide-binding</keyword>
<evidence type="ECO:0000313" key="7">
    <source>
        <dbReference type="Proteomes" id="UP001530377"/>
    </source>
</evidence>
<keyword evidence="1" id="KW-0808">Transferase</keyword>
<evidence type="ECO:0000256" key="1">
    <source>
        <dbReference type="ARBA" id="ARBA00022679"/>
    </source>
</evidence>
<dbReference type="AlphaFoldDB" id="A0ABD3SEA9"/>
<dbReference type="GO" id="GO:0042723">
    <property type="term" value="P:thiamine-containing compound metabolic process"/>
    <property type="evidence" value="ECO:0007669"/>
    <property type="project" value="UniProtKB-ARBA"/>
</dbReference>
<accession>A0ABD3SEA9</accession>
<dbReference type="FunFam" id="2.60.120.320:FF:000001">
    <property type="entry name" value="Thiamine pyrophosphokinase"/>
    <property type="match status" value="1"/>
</dbReference>
<comment type="caution">
    <text evidence="6">The sequence shown here is derived from an EMBL/GenBank/DDBJ whole genome shotgun (WGS) entry which is preliminary data.</text>
</comment>
<dbReference type="Gene3D" id="2.60.120.320">
    <property type="entry name" value="Thiamin pyrophosphokinase, thiamin-binding domain"/>
    <property type="match status" value="1"/>
</dbReference>
<evidence type="ECO:0000313" key="6">
    <source>
        <dbReference type="EMBL" id="KAL3822872.1"/>
    </source>
</evidence>
<keyword evidence="4" id="KW-0067">ATP-binding</keyword>
<evidence type="ECO:0000256" key="4">
    <source>
        <dbReference type="ARBA" id="ARBA00022840"/>
    </source>
</evidence>
<dbReference type="InterPro" id="IPR006282">
    <property type="entry name" value="Thi_PPkinase"/>
</dbReference>
<dbReference type="PANTHER" id="PTHR13622:SF8">
    <property type="entry name" value="THIAMIN PYROPHOSPHOKINASE 1"/>
    <property type="match status" value="1"/>
</dbReference>
<protein>
    <recommendedName>
        <fullName evidence="5">Thiamin pyrophosphokinase thiamin-binding domain-containing protein</fullName>
    </recommendedName>
</protein>
<reference evidence="6 7" key="1">
    <citation type="submission" date="2024-10" db="EMBL/GenBank/DDBJ databases">
        <title>Updated reference genomes for cyclostephanoid diatoms.</title>
        <authorList>
            <person name="Roberts W.R."/>
            <person name="Alverson A.J."/>
        </authorList>
    </citation>
    <scope>NUCLEOTIDE SEQUENCE [LARGE SCALE GENOMIC DNA]</scope>
    <source>
        <strain evidence="6 7">AJA228-03</strain>
    </source>
</reference>
<dbReference type="NCBIfam" id="TIGR01378">
    <property type="entry name" value="thi_PPkinase"/>
    <property type="match status" value="1"/>
</dbReference>
<dbReference type="Pfam" id="PF04263">
    <property type="entry name" value="TPK_catalytic"/>
    <property type="match status" value="1"/>
</dbReference>
<dbReference type="GO" id="GO:0016301">
    <property type="term" value="F:kinase activity"/>
    <property type="evidence" value="ECO:0007669"/>
    <property type="project" value="UniProtKB-KW"/>
</dbReference>
<keyword evidence="7" id="KW-1185">Reference proteome</keyword>
<name>A0ABD3SEA9_9STRA</name>
<dbReference type="InterPro" id="IPR036371">
    <property type="entry name" value="TPK_B1-bd_sf"/>
</dbReference>
<dbReference type="InterPro" id="IPR007371">
    <property type="entry name" value="TPK_catalytic"/>
</dbReference>
<dbReference type="PANTHER" id="PTHR13622">
    <property type="entry name" value="THIAMIN PYROPHOSPHOKINASE"/>
    <property type="match status" value="1"/>
</dbReference>
<gene>
    <name evidence="6" type="ORF">ACHAXA_006236</name>
</gene>
<dbReference type="Gene3D" id="3.40.50.10240">
    <property type="entry name" value="Thiamin pyrophosphokinase, catalytic domain"/>
    <property type="match status" value="1"/>
</dbReference>
<dbReference type="SMART" id="SM00983">
    <property type="entry name" value="TPK_B1_binding"/>
    <property type="match status" value="1"/>
</dbReference>
<evidence type="ECO:0000256" key="3">
    <source>
        <dbReference type="ARBA" id="ARBA00022777"/>
    </source>
</evidence>
<organism evidence="6 7">
    <name type="scientific">Cyclostephanos tholiformis</name>
    <dbReference type="NCBI Taxonomy" id="382380"/>
    <lineage>
        <taxon>Eukaryota</taxon>
        <taxon>Sar</taxon>
        <taxon>Stramenopiles</taxon>
        <taxon>Ochrophyta</taxon>
        <taxon>Bacillariophyta</taxon>
        <taxon>Coscinodiscophyceae</taxon>
        <taxon>Thalassiosirophycidae</taxon>
        <taxon>Stephanodiscales</taxon>
        <taxon>Stephanodiscaceae</taxon>
        <taxon>Cyclostephanos</taxon>
    </lineage>
</organism>
<feature type="domain" description="Thiamin pyrophosphokinase thiamin-binding" evidence="5">
    <location>
        <begin position="347"/>
        <end position="404"/>
    </location>
</feature>
<evidence type="ECO:0000256" key="2">
    <source>
        <dbReference type="ARBA" id="ARBA00022741"/>
    </source>
</evidence>
<dbReference type="InterPro" id="IPR007373">
    <property type="entry name" value="Thiamin_PyroPKinase_B1-bd"/>
</dbReference>
<sequence>MGIENERFGMDIMKDNAPCVLTSRASFNTPFIIGSILASSRNLAVSFNWHNSPPRNTHAVATGPISMSRALDINSSVGGEGIAIDDSSTMVHRYDSPFLAFPDGCRRSSNALIILNTPIQSRGGCNNTNARSDGTACTTLSGTVLGVLWGSSTYRVCADGGANRLYDATVITAMLGGEDGGTVDASAAAKYEFLPDLITGDLDSLRPSVRRYYESRGVPILRVDDQDYHDLDKSLMAVEKWLEGASFEAKSCKNDGNSNKTVASKSMTYIYGGFGGRFDQEMGVINALCVWGKKETFQRTTLAIYDESTCAFVLPESPMKSEIRIRYSGDSRSKEYAEETRQTCSVGEGPTCGLIPIMGRCERVVTTGLRWNLKGDVPIEFGGLVSSSNRVVDDVVTVESSSPIVFTTEIISSDG</sequence>
<proteinExistence type="predicted"/>
<dbReference type="GO" id="GO:0004788">
    <property type="term" value="F:thiamine diphosphokinase activity"/>
    <property type="evidence" value="ECO:0007669"/>
    <property type="project" value="UniProtKB-ARBA"/>
</dbReference>
<dbReference type="GO" id="GO:0005524">
    <property type="term" value="F:ATP binding"/>
    <property type="evidence" value="ECO:0007669"/>
    <property type="project" value="UniProtKB-KW"/>
</dbReference>
<dbReference type="CDD" id="cd07995">
    <property type="entry name" value="TPK"/>
    <property type="match status" value="1"/>
</dbReference>
<dbReference type="InterPro" id="IPR036759">
    <property type="entry name" value="TPK_catalytic_sf"/>
</dbReference>
<dbReference type="SUPFAM" id="SSF63862">
    <property type="entry name" value="Thiamin pyrophosphokinase, substrate-binding domain"/>
    <property type="match status" value="1"/>
</dbReference>
<dbReference type="Pfam" id="PF04265">
    <property type="entry name" value="TPK_B1_binding"/>
    <property type="match status" value="1"/>
</dbReference>
<dbReference type="SUPFAM" id="SSF63999">
    <property type="entry name" value="Thiamin pyrophosphokinase, catalytic domain"/>
    <property type="match status" value="1"/>
</dbReference>
<dbReference type="EMBL" id="JALLPB020000052">
    <property type="protein sequence ID" value="KAL3822872.1"/>
    <property type="molecule type" value="Genomic_DNA"/>
</dbReference>
<dbReference type="Proteomes" id="UP001530377">
    <property type="component" value="Unassembled WGS sequence"/>
</dbReference>
<evidence type="ECO:0000259" key="5">
    <source>
        <dbReference type="SMART" id="SM00983"/>
    </source>
</evidence>